<comment type="caution">
    <text evidence="2">The sequence shown here is derived from an EMBL/GenBank/DDBJ whole genome shotgun (WGS) entry which is preliminary data.</text>
</comment>
<reference evidence="2 3" key="1">
    <citation type="submission" date="2019-07" db="EMBL/GenBank/DDBJ databases">
        <title>Analysis of the biochemical properties, biological activity and biotechnological potential of siderophores and biosurfactants produced by Antarctic psychrotolerant bacteria.</title>
        <authorList>
            <person name="Styczynski M."/>
            <person name="Krucon T."/>
            <person name="Decewicz P."/>
            <person name="Dziewit L."/>
        </authorList>
    </citation>
    <scope>NUCLEOTIDE SEQUENCE [LARGE SCALE GENOMIC DNA]</scope>
    <source>
        <strain evidence="2 3">ANT_H27</strain>
    </source>
</reference>
<dbReference type="OrthoDB" id="3653265at2"/>
<dbReference type="Proteomes" id="UP000323856">
    <property type="component" value="Unassembled WGS sequence"/>
</dbReference>
<dbReference type="SUPFAM" id="SSF51971">
    <property type="entry name" value="Nucleotide-binding domain"/>
    <property type="match status" value="1"/>
</dbReference>
<gene>
    <name evidence="2" type="ORF">FQ154_18975</name>
</gene>
<feature type="domain" description="FAD-dependent urate hydroxylase HpyO/Asp monooxygenase CreE-like FAD/NAD(P)-binding" evidence="1">
    <location>
        <begin position="15"/>
        <end position="203"/>
    </location>
</feature>
<protein>
    <submittedName>
        <fullName evidence="2">FAD/NAD(P)-binding protein</fullName>
    </submittedName>
</protein>
<dbReference type="RefSeq" id="WP_149620940.1">
    <property type="nucleotide sequence ID" value="NZ_VOBL01000031.1"/>
</dbReference>
<proteinExistence type="predicted"/>
<dbReference type="AlphaFoldDB" id="A0A5B0E2G8"/>
<dbReference type="InterPro" id="IPR052189">
    <property type="entry name" value="L-asp_N-monooxygenase_NS-form"/>
</dbReference>
<evidence type="ECO:0000259" key="1">
    <source>
        <dbReference type="Pfam" id="PF13454"/>
    </source>
</evidence>
<dbReference type="Pfam" id="PF13454">
    <property type="entry name" value="NAD_binding_9"/>
    <property type="match status" value="1"/>
</dbReference>
<accession>A0A5B0E2G8</accession>
<organism evidence="2 3">
    <name type="scientific">Paeniglutamicibacter gangotriensis</name>
    <dbReference type="NCBI Taxonomy" id="254787"/>
    <lineage>
        <taxon>Bacteria</taxon>
        <taxon>Bacillati</taxon>
        <taxon>Actinomycetota</taxon>
        <taxon>Actinomycetes</taxon>
        <taxon>Micrococcales</taxon>
        <taxon>Micrococcaceae</taxon>
        <taxon>Paeniglutamicibacter</taxon>
    </lineage>
</organism>
<sequence length="677" mass="73572">MSDAQNPGREPYVIAVVGAGPRGTSVLERLAAELGSIQNPSRQIRVVVFDVHDPGPGHVWATTQSRLFLMNTPAGFPTVAPERTVPGEPGLSFDQWRLAAGDGAVLSSVETQELESLDRGSYPPRALYGRYLRHVFENSVAALRAHEAVAEVRIERAEITELHRGDADYLLKGHHVGESKSYSSGVREEVELRAQAVVLALGHVPARLNPTQEAMAQAADDAGLRYIGPNIPTDVHWDDVPAGDTVLVRGLGLNFFDVMIALTAGRGGQFNQLNGGPGRALEYWPSGREPRIVAASRRGTPYRAKSCIDEFIPASVGLRYLDLEVIVQQVAEARVLNPEATVRFDAHVWPLLHRDVLLAYYRTAATRHPSRFKIDPDDFVEQLTAVLDAEHQAGSQVWLQVARRLIGKLAPELGFLDVPGLGHPFDQRGFGTLKEYQKAVMKYLEYDAISSDEGEKDPLKMAIATLNAGRMVVKQMITEGLISDESRLLEVQGWFEPLVEGLASGPPLQRIEELAALARANVVEFIGPDPEFGIDGPSAMFTASSPWVDAPAYTANTLIEAMMPANRVLQSASPLLRQLLNDGLAAAHPMRNDQGEPLPGQGLSVAGEPYRMVDARGVAHRAVFVLGLQLSTAQWGTAIAAQAGEPLDGAGRTLGDAQEIARELMRLSQVQNLNQPH</sequence>
<dbReference type="PANTHER" id="PTHR40254">
    <property type="entry name" value="BLR0577 PROTEIN"/>
    <property type="match status" value="1"/>
</dbReference>
<dbReference type="EMBL" id="VOBL01000031">
    <property type="protein sequence ID" value="KAA0973247.1"/>
    <property type="molecule type" value="Genomic_DNA"/>
</dbReference>
<dbReference type="PANTHER" id="PTHR40254:SF1">
    <property type="entry name" value="BLR0577 PROTEIN"/>
    <property type="match status" value="1"/>
</dbReference>
<dbReference type="InterPro" id="IPR038732">
    <property type="entry name" value="HpyO/CreE_NAD-binding"/>
</dbReference>
<evidence type="ECO:0000313" key="3">
    <source>
        <dbReference type="Proteomes" id="UP000323856"/>
    </source>
</evidence>
<name>A0A5B0E2G8_9MICC</name>
<evidence type="ECO:0000313" key="2">
    <source>
        <dbReference type="EMBL" id="KAA0973247.1"/>
    </source>
</evidence>